<accession>A0AAD9Y7K4</accession>
<keyword evidence="3" id="KW-1185">Reference proteome</keyword>
<reference evidence="2" key="1">
    <citation type="submission" date="2023-02" db="EMBL/GenBank/DDBJ databases">
        <title>Colletotrichum kahawae CIFC_Que2 genome sequencing and assembly.</title>
        <authorList>
            <person name="Baroncelli R."/>
        </authorList>
    </citation>
    <scope>NUCLEOTIDE SEQUENCE</scope>
    <source>
        <strain evidence="2">CIFC_Que2</strain>
    </source>
</reference>
<name>A0AAD9Y7K4_COLKA</name>
<evidence type="ECO:0000256" key="1">
    <source>
        <dbReference type="SAM" id="MobiDB-lite"/>
    </source>
</evidence>
<sequence length="129" mass="13816">MRITIEATIVGDEDDEARWGETKVRGARQAAALSGGGRCRPSHSCIKEATARSIETGQRPVTVSNDIVLCRKSPPAPRPLHSPAARKGDRSDGPGERARTDHHCAEPPRGEQEDASAATTHSLSRKVCV</sequence>
<feature type="region of interest" description="Disordered" evidence="1">
    <location>
        <begin position="65"/>
        <end position="129"/>
    </location>
</feature>
<dbReference type="AlphaFoldDB" id="A0AAD9Y7K4"/>
<evidence type="ECO:0000313" key="2">
    <source>
        <dbReference type="EMBL" id="KAK2740828.1"/>
    </source>
</evidence>
<evidence type="ECO:0000313" key="3">
    <source>
        <dbReference type="Proteomes" id="UP001281614"/>
    </source>
</evidence>
<dbReference type="EMBL" id="VYYT01000345">
    <property type="protein sequence ID" value="KAK2740828.1"/>
    <property type="molecule type" value="Genomic_DNA"/>
</dbReference>
<protein>
    <submittedName>
        <fullName evidence="2">Uncharacterized protein</fullName>
    </submittedName>
</protein>
<proteinExistence type="predicted"/>
<comment type="caution">
    <text evidence="2">The sequence shown here is derived from an EMBL/GenBank/DDBJ whole genome shotgun (WGS) entry which is preliminary data.</text>
</comment>
<feature type="compositionally biased region" description="Basic and acidic residues" evidence="1">
    <location>
        <begin position="86"/>
        <end position="112"/>
    </location>
</feature>
<dbReference type="Proteomes" id="UP001281614">
    <property type="component" value="Unassembled WGS sequence"/>
</dbReference>
<gene>
    <name evidence="2" type="ORF">CKAH01_07106</name>
</gene>
<organism evidence="2 3">
    <name type="scientific">Colletotrichum kahawae</name>
    <name type="common">Coffee berry disease fungus</name>
    <dbReference type="NCBI Taxonomy" id="34407"/>
    <lineage>
        <taxon>Eukaryota</taxon>
        <taxon>Fungi</taxon>
        <taxon>Dikarya</taxon>
        <taxon>Ascomycota</taxon>
        <taxon>Pezizomycotina</taxon>
        <taxon>Sordariomycetes</taxon>
        <taxon>Hypocreomycetidae</taxon>
        <taxon>Glomerellales</taxon>
        <taxon>Glomerellaceae</taxon>
        <taxon>Colletotrichum</taxon>
        <taxon>Colletotrichum gloeosporioides species complex</taxon>
    </lineage>
</organism>